<dbReference type="Proteomes" id="UP000054097">
    <property type="component" value="Unassembled WGS sequence"/>
</dbReference>
<name>A0A0C2VZP8_SERVB</name>
<dbReference type="HOGENOM" id="CLU_3088767_0_0_1"/>
<feature type="region of interest" description="Disordered" evidence="1">
    <location>
        <begin position="33"/>
        <end position="52"/>
    </location>
</feature>
<keyword evidence="3" id="KW-1185">Reference proteome</keyword>
<reference evidence="2 3" key="1">
    <citation type="submission" date="2014-04" db="EMBL/GenBank/DDBJ databases">
        <authorList>
            <consortium name="DOE Joint Genome Institute"/>
            <person name="Kuo A."/>
            <person name="Zuccaro A."/>
            <person name="Kohler A."/>
            <person name="Nagy L.G."/>
            <person name="Floudas D."/>
            <person name="Copeland A."/>
            <person name="Barry K.W."/>
            <person name="Cichocki N."/>
            <person name="Veneault-Fourrey C."/>
            <person name="LaButti K."/>
            <person name="Lindquist E.A."/>
            <person name="Lipzen A."/>
            <person name="Lundell T."/>
            <person name="Morin E."/>
            <person name="Murat C."/>
            <person name="Sun H."/>
            <person name="Tunlid A."/>
            <person name="Henrissat B."/>
            <person name="Grigoriev I.V."/>
            <person name="Hibbett D.S."/>
            <person name="Martin F."/>
            <person name="Nordberg H.P."/>
            <person name="Cantor M.N."/>
            <person name="Hua S.X."/>
        </authorList>
    </citation>
    <scope>NUCLEOTIDE SEQUENCE [LARGE SCALE GENOMIC DNA]</scope>
    <source>
        <strain evidence="2 3">MAFF 305830</strain>
    </source>
</reference>
<sequence>MGKCAKERSCAKEGQYPVCHTRLETLTSDVEDSASNMRPCTRTTGISNALRS</sequence>
<protein>
    <submittedName>
        <fullName evidence="2">Uncharacterized protein</fullName>
    </submittedName>
</protein>
<dbReference type="AlphaFoldDB" id="A0A0C2VZP8"/>
<evidence type="ECO:0000313" key="2">
    <source>
        <dbReference type="EMBL" id="KIM19763.1"/>
    </source>
</evidence>
<reference evidence="3" key="2">
    <citation type="submission" date="2015-01" db="EMBL/GenBank/DDBJ databases">
        <title>Evolutionary Origins and Diversification of the Mycorrhizal Mutualists.</title>
        <authorList>
            <consortium name="DOE Joint Genome Institute"/>
            <consortium name="Mycorrhizal Genomics Consortium"/>
            <person name="Kohler A."/>
            <person name="Kuo A."/>
            <person name="Nagy L.G."/>
            <person name="Floudas D."/>
            <person name="Copeland A."/>
            <person name="Barry K.W."/>
            <person name="Cichocki N."/>
            <person name="Veneault-Fourrey C."/>
            <person name="LaButti K."/>
            <person name="Lindquist E.A."/>
            <person name="Lipzen A."/>
            <person name="Lundell T."/>
            <person name="Morin E."/>
            <person name="Murat C."/>
            <person name="Riley R."/>
            <person name="Ohm R."/>
            <person name="Sun H."/>
            <person name="Tunlid A."/>
            <person name="Henrissat B."/>
            <person name="Grigoriev I.V."/>
            <person name="Hibbett D.S."/>
            <person name="Martin F."/>
        </authorList>
    </citation>
    <scope>NUCLEOTIDE SEQUENCE [LARGE SCALE GENOMIC DNA]</scope>
    <source>
        <strain evidence="3">MAFF 305830</strain>
    </source>
</reference>
<proteinExistence type="predicted"/>
<dbReference type="EMBL" id="KN824551">
    <property type="protein sequence ID" value="KIM19763.1"/>
    <property type="molecule type" value="Genomic_DNA"/>
</dbReference>
<evidence type="ECO:0000256" key="1">
    <source>
        <dbReference type="SAM" id="MobiDB-lite"/>
    </source>
</evidence>
<accession>A0A0C2VZP8</accession>
<organism evidence="2 3">
    <name type="scientific">Serendipita vermifera MAFF 305830</name>
    <dbReference type="NCBI Taxonomy" id="933852"/>
    <lineage>
        <taxon>Eukaryota</taxon>
        <taxon>Fungi</taxon>
        <taxon>Dikarya</taxon>
        <taxon>Basidiomycota</taxon>
        <taxon>Agaricomycotina</taxon>
        <taxon>Agaricomycetes</taxon>
        <taxon>Sebacinales</taxon>
        <taxon>Serendipitaceae</taxon>
        <taxon>Serendipita</taxon>
    </lineage>
</organism>
<gene>
    <name evidence="2" type="ORF">M408DRAFT_30942</name>
</gene>
<evidence type="ECO:0000313" key="3">
    <source>
        <dbReference type="Proteomes" id="UP000054097"/>
    </source>
</evidence>